<feature type="region of interest" description="Disordered" evidence="1">
    <location>
        <begin position="1"/>
        <end position="27"/>
    </location>
</feature>
<accession>A0A8H6YN10</accession>
<gene>
    <name evidence="2" type="ORF">MSAN_01071600</name>
</gene>
<name>A0A8H6YN10_9AGAR</name>
<dbReference type="SUPFAM" id="SSF52047">
    <property type="entry name" value="RNI-like"/>
    <property type="match status" value="1"/>
</dbReference>
<protein>
    <submittedName>
        <fullName evidence="2">F-box domain-containing protein</fullName>
    </submittedName>
</protein>
<keyword evidence="3" id="KW-1185">Reference proteome</keyword>
<reference evidence="2" key="1">
    <citation type="submission" date="2020-05" db="EMBL/GenBank/DDBJ databases">
        <title>Mycena genomes resolve the evolution of fungal bioluminescence.</title>
        <authorList>
            <person name="Tsai I.J."/>
        </authorList>
    </citation>
    <scope>NUCLEOTIDE SEQUENCE</scope>
    <source>
        <strain evidence="2">160909Yilan</strain>
    </source>
</reference>
<dbReference type="AlphaFoldDB" id="A0A8H6YN10"/>
<proteinExistence type="predicted"/>
<dbReference type="EMBL" id="JACAZH010000007">
    <property type="protein sequence ID" value="KAF7364125.1"/>
    <property type="molecule type" value="Genomic_DNA"/>
</dbReference>
<evidence type="ECO:0000256" key="1">
    <source>
        <dbReference type="SAM" id="MobiDB-lite"/>
    </source>
</evidence>
<dbReference type="OrthoDB" id="3270987at2759"/>
<evidence type="ECO:0000313" key="3">
    <source>
        <dbReference type="Proteomes" id="UP000623467"/>
    </source>
</evidence>
<dbReference type="Gene3D" id="1.20.1280.50">
    <property type="match status" value="1"/>
</dbReference>
<evidence type="ECO:0000313" key="2">
    <source>
        <dbReference type="EMBL" id="KAF7364125.1"/>
    </source>
</evidence>
<comment type="caution">
    <text evidence="2">The sequence shown here is derived from an EMBL/GenBank/DDBJ whole genome shotgun (WGS) entry which is preliminary data.</text>
</comment>
<dbReference type="Proteomes" id="UP000623467">
    <property type="component" value="Unassembled WGS sequence"/>
</dbReference>
<organism evidence="2 3">
    <name type="scientific">Mycena sanguinolenta</name>
    <dbReference type="NCBI Taxonomy" id="230812"/>
    <lineage>
        <taxon>Eukaryota</taxon>
        <taxon>Fungi</taxon>
        <taxon>Dikarya</taxon>
        <taxon>Basidiomycota</taxon>
        <taxon>Agaricomycotina</taxon>
        <taxon>Agaricomycetes</taxon>
        <taxon>Agaricomycetidae</taxon>
        <taxon>Agaricales</taxon>
        <taxon>Marasmiineae</taxon>
        <taxon>Mycenaceae</taxon>
        <taxon>Mycena</taxon>
    </lineage>
</organism>
<sequence length="361" mass="41118">MALDCDMDFPSQNPNIQPGEPLQVEPSPALQTRPISKLPPEIISEVFLNFLPAYPERPEHPGLSSPLLLCAICREWRAIAIATPELWRAVRMAVDSSSRVELVELAAQFELLQIWLSRSGSYPLSLDIPFQSRSSTFLLEERLLQIAVPHSERWEHVDLCLMFDNVHFLQRNMPLLRHLTFGLHQYPPKDKPVNLFDRAPRLTHVVLTSNFVKSVIDLPWHQLTHLCAHFLYIEECAEILRDAVNLVHCDFGICGSEYSIPLSTLPVHPHLTHLVLRLTGATSYRPHLSLSPLFDNLTMPALLSLRVYEPGITLDALEGSFWRSRCSLEELRIDEASEPESTYHEAFPSVKRILLYGQQGD</sequence>